<dbReference type="Gene3D" id="1.10.510.10">
    <property type="entry name" value="Transferase(Phosphotransferase) domain 1"/>
    <property type="match status" value="1"/>
</dbReference>
<dbReference type="STRING" id="1229662.W3WMG1"/>
<reference evidence="4" key="1">
    <citation type="journal article" date="2015" name="BMC Genomics">
        <title>Genomic and transcriptomic analysis of the endophytic fungus Pestalotiopsis fici reveals its lifestyle and high potential for synthesis of natural products.</title>
        <authorList>
            <person name="Wang X."/>
            <person name="Zhang X."/>
            <person name="Liu L."/>
            <person name="Xiang M."/>
            <person name="Wang W."/>
            <person name="Sun X."/>
            <person name="Che Y."/>
            <person name="Guo L."/>
            <person name="Liu G."/>
            <person name="Guo L."/>
            <person name="Wang C."/>
            <person name="Yin W.B."/>
            <person name="Stadler M."/>
            <person name="Zhang X."/>
            <person name="Liu X."/>
        </authorList>
    </citation>
    <scope>NUCLEOTIDE SEQUENCE [LARGE SCALE GENOMIC DNA]</scope>
    <source>
        <strain evidence="4">W106-1 / CGMCC3.15140</strain>
    </source>
</reference>
<dbReference type="Pfam" id="PF00069">
    <property type="entry name" value="Pkinase"/>
    <property type="match status" value="1"/>
</dbReference>
<dbReference type="GeneID" id="19278885"/>
<evidence type="ECO:0000313" key="3">
    <source>
        <dbReference type="EMBL" id="ETS74006.1"/>
    </source>
</evidence>
<evidence type="ECO:0000313" key="4">
    <source>
        <dbReference type="Proteomes" id="UP000030651"/>
    </source>
</evidence>
<dbReference type="OMA" id="RAINHNI"/>
<dbReference type="PANTHER" id="PTHR24359:SF1">
    <property type="entry name" value="INHIBITOR OF NUCLEAR FACTOR KAPPA-B KINASE EPSILON SUBUNIT HOMOLOG 1-RELATED"/>
    <property type="match status" value="1"/>
</dbReference>
<dbReference type="RefSeq" id="XP_007840644.1">
    <property type="nucleotide sequence ID" value="XM_007842453.1"/>
</dbReference>
<dbReference type="PANTHER" id="PTHR24359">
    <property type="entry name" value="SERINE/THREONINE-PROTEIN KINASE SBK1"/>
    <property type="match status" value="1"/>
</dbReference>
<protein>
    <recommendedName>
        <fullName evidence="2">Protein kinase domain-containing protein</fullName>
    </recommendedName>
</protein>
<feature type="region of interest" description="Disordered" evidence="1">
    <location>
        <begin position="334"/>
        <end position="364"/>
    </location>
</feature>
<dbReference type="SMART" id="SM00220">
    <property type="entry name" value="S_TKc"/>
    <property type="match status" value="1"/>
</dbReference>
<dbReference type="OrthoDB" id="9992527at2759"/>
<dbReference type="KEGG" id="pfy:PFICI_13872"/>
<dbReference type="CDD" id="cd00180">
    <property type="entry name" value="PKc"/>
    <property type="match status" value="1"/>
</dbReference>
<dbReference type="InterPro" id="IPR036465">
    <property type="entry name" value="vWFA_dom_sf"/>
</dbReference>
<dbReference type="GO" id="GO:0005524">
    <property type="term" value="F:ATP binding"/>
    <property type="evidence" value="ECO:0007669"/>
    <property type="project" value="InterPro"/>
</dbReference>
<dbReference type="InterPro" id="IPR000719">
    <property type="entry name" value="Prot_kinase_dom"/>
</dbReference>
<feature type="region of interest" description="Disordered" evidence="1">
    <location>
        <begin position="494"/>
        <end position="536"/>
    </location>
</feature>
<gene>
    <name evidence="3" type="ORF">PFICI_13872</name>
</gene>
<feature type="compositionally biased region" description="Polar residues" evidence="1">
    <location>
        <begin position="521"/>
        <end position="536"/>
    </location>
</feature>
<dbReference type="PROSITE" id="PS00108">
    <property type="entry name" value="PROTEIN_KINASE_ST"/>
    <property type="match status" value="1"/>
</dbReference>
<accession>W3WMG1</accession>
<dbReference type="Proteomes" id="UP000030651">
    <property type="component" value="Unassembled WGS sequence"/>
</dbReference>
<dbReference type="eggNOG" id="KOG0583">
    <property type="taxonomic scope" value="Eukaryota"/>
</dbReference>
<dbReference type="AlphaFoldDB" id="W3WMG1"/>
<dbReference type="Gene3D" id="3.40.50.410">
    <property type="entry name" value="von Willebrand factor, type A domain"/>
    <property type="match status" value="1"/>
</dbReference>
<dbReference type="SUPFAM" id="SSF56112">
    <property type="entry name" value="Protein kinase-like (PK-like)"/>
    <property type="match status" value="1"/>
</dbReference>
<sequence>MQPHNDNDGEVRSHWNDHFSEYVEKNWKKGTDIDQKSSEYASKDTLTRYWTEITVSRELDRGSPPIPIAAELILEHYLRVWSTLVYIGYPHFITWFRRHDRDDEFFYSSGFTEGLYHGHDPQRQAMLKKFGQHWCKFWPVRFTSHVIHKRNLDSERVLPVTCWRRLSQSESTSRTTIYEVDLDPECCEVSNKKVVFKIYNTKTDPAASLAFTKEADIFETLGRSCEGVIVQYLGSFIQHEKSVIVLEHANGGNLWDFFKTHRVPRNNQELIYLWTKLFKLVEAINHLHHPGRATVGITHRDLKFENILFFKNGSADDYEFEFKLTDFDTSTSLQNTQNGFNHQDNDGSRTRSAPEASRILDHTEPKSEMTPLTSDIWQLGTVFSEALICILWDHRSLSAYEKKRREETSSFRNLENSGLEICFHDGEKRLACIQEFHQEALDGRKAFDRISEPLVALIEDHMLVPHDARLGPKMLSVKFAQLLDRIRRDSVALPQRPQKQLDHAQTEPGAIPGVRDLLTGRGNTSPREIKGSPSSPTIKTFDTVVDQADGVLQEELEITSVLREEPLSLDDEGLTAKPDQNLPRERESHTFKFPVVTANDVELWRMNKKQSADPPQGVVEIIDQLQGRDQVFVIDDAEPMKAHLSDIIHMAGAMISLAKKADPNGVELIFTSAPDDVKKKSRFSFQSETRHLVDRINARFRNKTLPKNTHMEDRLGTVLERIARNEKQTSVYVLTDGVWQESDEPGGGVENPIKNLISSLNDGKRNRTAVTIQFIQFGNDAEGRKRLEWLDDELPNSGENYLRNL</sequence>
<dbReference type="GO" id="GO:0004674">
    <property type="term" value="F:protein serine/threonine kinase activity"/>
    <property type="evidence" value="ECO:0007669"/>
    <property type="project" value="TreeGrafter"/>
</dbReference>
<evidence type="ECO:0000259" key="2">
    <source>
        <dbReference type="PROSITE" id="PS50011"/>
    </source>
</evidence>
<proteinExistence type="predicted"/>
<dbReference type="EMBL" id="KI912120">
    <property type="protein sequence ID" value="ETS74006.1"/>
    <property type="molecule type" value="Genomic_DNA"/>
</dbReference>
<dbReference type="InterPro" id="IPR011009">
    <property type="entry name" value="Kinase-like_dom_sf"/>
</dbReference>
<organism evidence="3 4">
    <name type="scientific">Pestalotiopsis fici (strain W106-1 / CGMCC3.15140)</name>
    <dbReference type="NCBI Taxonomy" id="1229662"/>
    <lineage>
        <taxon>Eukaryota</taxon>
        <taxon>Fungi</taxon>
        <taxon>Dikarya</taxon>
        <taxon>Ascomycota</taxon>
        <taxon>Pezizomycotina</taxon>
        <taxon>Sordariomycetes</taxon>
        <taxon>Xylariomycetidae</taxon>
        <taxon>Amphisphaeriales</taxon>
        <taxon>Sporocadaceae</taxon>
        <taxon>Pestalotiopsis</taxon>
    </lineage>
</organism>
<dbReference type="PROSITE" id="PS50011">
    <property type="entry name" value="PROTEIN_KINASE_DOM"/>
    <property type="match status" value="1"/>
</dbReference>
<name>W3WMG1_PESFW</name>
<keyword evidence="4" id="KW-1185">Reference proteome</keyword>
<feature type="domain" description="Protein kinase" evidence="2">
    <location>
        <begin position="163"/>
        <end position="483"/>
    </location>
</feature>
<dbReference type="HOGENOM" id="CLU_005931_1_0_1"/>
<dbReference type="InterPro" id="IPR008271">
    <property type="entry name" value="Ser/Thr_kinase_AS"/>
</dbReference>
<dbReference type="InParanoid" id="W3WMG1"/>
<evidence type="ECO:0000256" key="1">
    <source>
        <dbReference type="SAM" id="MobiDB-lite"/>
    </source>
</evidence>